<dbReference type="HAMAP" id="MF_00033">
    <property type="entry name" value="MurG"/>
    <property type="match status" value="1"/>
</dbReference>
<evidence type="ECO:0000256" key="1">
    <source>
        <dbReference type="ARBA" id="ARBA00022475"/>
    </source>
</evidence>
<feature type="binding site" evidence="10">
    <location>
        <position position="172"/>
    </location>
    <ligand>
        <name>UDP-N-acetyl-alpha-D-glucosamine</name>
        <dbReference type="ChEBI" id="CHEBI:57705"/>
    </ligand>
</feature>
<dbReference type="InterPro" id="IPR007235">
    <property type="entry name" value="Glyco_trans_28_C"/>
</dbReference>
<dbReference type="STRING" id="1033802.SSPSH_000311"/>
<keyword evidence="2 10" id="KW-0132">Cell division</keyword>
<evidence type="ECO:0000256" key="9">
    <source>
        <dbReference type="ARBA" id="ARBA00023316"/>
    </source>
</evidence>
<feature type="binding site" evidence="10">
    <location>
        <begin position="22"/>
        <end position="24"/>
    </location>
    <ligand>
        <name>UDP-N-acetyl-alpha-D-glucosamine</name>
        <dbReference type="ChEBI" id="CHEBI:57705"/>
    </ligand>
</feature>
<evidence type="ECO:0000256" key="10">
    <source>
        <dbReference type="HAMAP-Rule" id="MF_00033"/>
    </source>
</evidence>
<keyword evidence="11" id="KW-0175">Coiled coil</keyword>
<keyword evidence="15" id="KW-1185">Reference proteome</keyword>
<dbReference type="EMBL" id="AFNV02000002">
    <property type="protein sequence ID" value="ERJ20587.1"/>
    <property type="molecule type" value="Genomic_DNA"/>
</dbReference>
<comment type="caution">
    <text evidence="14">The sequence shown here is derived from an EMBL/GenBank/DDBJ whole genome shotgun (WGS) entry which is preliminary data.</text>
</comment>
<evidence type="ECO:0000256" key="6">
    <source>
        <dbReference type="ARBA" id="ARBA00022984"/>
    </source>
</evidence>
<dbReference type="Pfam" id="PF04101">
    <property type="entry name" value="Glyco_tran_28_C"/>
    <property type="match status" value="1"/>
</dbReference>
<dbReference type="InterPro" id="IPR004276">
    <property type="entry name" value="GlycoTrans_28_N"/>
</dbReference>
<feature type="binding site" evidence="10">
    <location>
        <position position="200"/>
    </location>
    <ligand>
        <name>UDP-N-acetyl-alpha-D-glucosamine</name>
        <dbReference type="ChEBI" id="CHEBI:57705"/>
    </ligand>
</feature>
<feature type="coiled-coil region" evidence="11">
    <location>
        <begin position="321"/>
        <end position="348"/>
    </location>
</feature>
<dbReference type="GO" id="GO:0005975">
    <property type="term" value="P:carbohydrate metabolic process"/>
    <property type="evidence" value="ECO:0007669"/>
    <property type="project" value="InterPro"/>
</dbReference>
<keyword evidence="5 10" id="KW-0133">Cell shape</keyword>
<keyword evidence="3 10" id="KW-0328">Glycosyltransferase</keyword>
<evidence type="ECO:0000259" key="13">
    <source>
        <dbReference type="Pfam" id="PF04101"/>
    </source>
</evidence>
<evidence type="ECO:0000313" key="14">
    <source>
        <dbReference type="EMBL" id="ERJ20587.1"/>
    </source>
</evidence>
<dbReference type="RefSeq" id="WP_006913121.1">
    <property type="nucleotide sequence ID" value="NZ_AFNV02000002.1"/>
</dbReference>
<dbReference type="PANTHER" id="PTHR21015:SF22">
    <property type="entry name" value="GLYCOSYLTRANSFERASE"/>
    <property type="match status" value="1"/>
</dbReference>
<dbReference type="Pfam" id="PF03033">
    <property type="entry name" value="Glyco_transf_28"/>
    <property type="match status" value="1"/>
</dbReference>
<dbReference type="Proteomes" id="UP000006242">
    <property type="component" value="Unassembled WGS sequence"/>
</dbReference>
<feature type="binding site" evidence="10">
    <location>
        <begin position="272"/>
        <end position="277"/>
    </location>
    <ligand>
        <name>UDP-N-acetyl-alpha-D-glucosamine</name>
        <dbReference type="ChEBI" id="CHEBI:57705"/>
    </ligand>
</feature>
<dbReference type="GO" id="GO:0051301">
    <property type="term" value="P:cell division"/>
    <property type="evidence" value="ECO:0007669"/>
    <property type="project" value="UniProtKB-KW"/>
</dbReference>
<evidence type="ECO:0000256" key="5">
    <source>
        <dbReference type="ARBA" id="ARBA00022960"/>
    </source>
</evidence>
<accession>U2ERG3</accession>
<keyword evidence="8 10" id="KW-0131">Cell cycle</keyword>
<reference evidence="14 15" key="1">
    <citation type="journal article" date="2011" name="J. Bacteriol.">
        <title>Genome sequence of Salinisphaera shabanensis, a gammaproteobacterium from the harsh, variable environment of the brine-seawater interface of the Shaban Deep in the Red Sea.</title>
        <authorList>
            <person name="Antunes A."/>
            <person name="Alam I."/>
            <person name="Bajic V.B."/>
            <person name="Stingl U."/>
        </authorList>
    </citation>
    <scope>NUCLEOTIDE SEQUENCE [LARGE SCALE GENOMIC DNA]</scope>
    <source>
        <strain evidence="14 15">E1L3A</strain>
    </source>
</reference>
<feature type="binding site" evidence="10">
    <location>
        <position position="134"/>
    </location>
    <ligand>
        <name>UDP-N-acetyl-alpha-D-glucosamine</name>
        <dbReference type="ChEBI" id="CHEBI:57705"/>
    </ligand>
</feature>
<sequence length="368" mass="38246">MNAAAANTHTSTPHVLIMAGGTGGHVFPALAVAKALIARGVQVSWLGTAAGIEARLVPANDLTLHTIDVAGLRGKGLLSWLSAPLRLARACLQALGVVRRVAPQLVVGMGGFAAGPGGLAARLTGRPLLIHEQNAAAGLTNRLLARMATTVLQAFPNTFAGDKARSVGNPVRAEILELPAPAERFANREGPIRLLVLGGSGGALAINERVPAALARIDTNNRPQVRHQAGRTLAQAQAAYDSAGVEADLSAFIDDMAAAYAWADVVICRSGALTVAELAAAGVSALLVPYPFAVDDHQRANGQYLVDAGAATLIDQSELSVERLAHEIERLCSDRAALRDQAEAARRVAWPRSTDDIVAACFDTMEAA</sequence>
<comment type="similarity">
    <text evidence="10">Belongs to the glycosyltransferase 28 family. MurG subfamily.</text>
</comment>
<comment type="function">
    <text evidence="10">Cell wall formation. Catalyzes the transfer of a GlcNAc subunit on undecaprenyl-pyrophosphoryl-MurNAc-pentapeptide (lipid intermediate I) to form undecaprenyl-pyrophosphoryl-MurNAc-(pentapeptide)GlcNAc (lipid intermediate II).</text>
</comment>
<protein>
    <recommendedName>
        <fullName evidence="10">UDP-N-acetylglucosamine--N-acetylmuramyl-(pentapeptide) pyrophosphoryl-undecaprenol N-acetylglucosamine transferase</fullName>
        <ecNumber evidence="10">2.4.1.227</ecNumber>
    </recommendedName>
    <alternativeName>
        <fullName evidence="10">Undecaprenyl-PP-MurNAc-pentapeptide-UDPGlcNAc GlcNAc transferase</fullName>
    </alternativeName>
</protein>
<feature type="binding site" evidence="10">
    <location>
        <position position="298"/>
    </location>
    <ligand>
        <name>UDP-N-acetyl-alpha-D-glucosamine</name>
        <dbReference type="ChEBI" id="CHEBI:57705"/>
    </ligand>
</feature>
<evidence type="ECO:0000313" key="15">
    <source>
        <dbReference type="Proteomes" id="UP000006242"/>
    </source>
</evidence>
<comment type="catalytic activity">
    <reaction evidence="10">
        <text>di-trans,octa-cis-undecaprenyl diphospho-N-acetyl-alpha-D-muramoyl-L-alanyl-D-glutamyl-meso-2,6-diaminopimeloyl-D-alanyl-D-alanine + UDP-N-acetyl-alpha-D-glucosamine = di-trans,octa-cis-undecaprenyl diphospho-[N-acetyl-alpha-D-glucosaminyl-(1-&gt;4)]-N-acetyl-alpha-D-muramoyl-L-alanyl-D-glutamyl-meso-2,6-diaminopimeloyl-D-alanyl-D-alanine + UDP + H(+)</text>
        <dbReference type="Rhea" id="RHEA:31227"/>
        <dbReference type="ChEBI" id="CHEBI:15378"/>
        <dbReference type="ChEBI" id="CHEBI:57705"/>
        <dbReference type="ChEBI" id="CHEBI:58223"/>
        <dbReference type="ChEBI" id="CHEBI:61387"/>
        <dbReference type="ChEBI" id="CHEBI:61388"/>
        <dbReference type="EC" id="2.4.1.227"/>
    </reaction>
</comment>
<dbReference type="UniPathway" id="UPA00219"/>
<evidence type="ECO:0000256" key="2">
    <source>
        <dbReference type="ARBA" id="ARBA00022618"/>
    </source>
</evidence>
<dbReference type="GO" id="GO:0051991">
    <property type="term" value="F:UDP-N-acetyl-D-glucosamine:N-acetylmuramoyl-L-alanyl-D-glutamyl-meso-2,6-diaminopimelyl-D-alanyl-D-alanine-diphosphoundecaprenol 4-beta-N-acetylglucosaminlytransferase activity"/>
    <property type="evidence" value="ECO:0007669"/>
    <property type="project" value="RHEA"/>
</dbReference>
<dbReference type="SUPFAM" id="SSF53756">
    <property type="entry name" value="UDP-Glycosyltransferase/glycogen phosphorylase"/>
    <property type="match status" value="1"/>
</dbReference>
<evidence type="ECO:0000256" key="11">
    <source>
        <dbReference type="SAM" id="Coils"/>
    </source>
</evidence>
<evidence type="ECO:0000256" key="3">
    <source>
        <dbReference type="ARBA" id="ARBA00022676"/>
    </source>
</evidence>
<dbReference type="GO" id="GO:0008360">
    <property type="term" value="P:regulation of cell shape"/>
    <property type="evidence" value="ECO:0007669"/>
    <property type="project" value="UniProtKB-KW"/>
</dbReference>
<dbReference type="GO" id="GO:0071555">
    <property type="term" value="P:cell wall organization"/>
    <property type="evidence" value="ECO:0007669"/>
    <property type="project" value="UniProtKB-KW"/>
</dbReference>
<reference evidence="14 15" key="2">
    <citation type="journal article" date="2013" name="PLoS ONE">
        <title>INDIGO - INtegrated Data Warehouse of MIcrobial GenOmes with Examples from the Red Sea Extremophiles.</title>
        <authorList>
            <person name="Alam I."/>
            <person name="Antunes A."/>
            <person name="Kamau A.A."/>
            <person name="Ba Alawi W."/>
            <person name="Kalkatawi M."/>
            <person name="Stingl U."/>
            <person name="Bajic V.B."/>
        </authorList>
    </citation>
    <scope>NUCLEOTIDE SEQUENCE [LARGE SCALE GENOMIC DNA]</scope>
    <source>
        <strain evidence="14 15">E1L3A</strain>
    </source>
</reference>
<dbReference type="Gene3D" id="3.40.50.2000">
    <property type="entry name" value="Glycogen Phosphorylase B"/>
    <property type="match status" value="2"/>
</dbReference>
<keyword evidence="1 10" id="KW-1003">Cell membrane</keyword>
<dbReference type="OrthoDB" id="9808936at2"/>
<feature type="domain" description="Glycosyl transferase family 28 C-terminal" evidence="13">
    <location>
        <begin position="194"/>
        <end position="344"/>
    </location>
</feature>
<evidence type="ECO:0000256" key="8">
    <source>
        <dbReference type="ARBA" id="ARBA00023306"/>
    </source>
</evidence>
<dbReference type="CDD" id="cd03785">
    <property type="entry name" value="GT28_MurG"/>
    <property type="match status" value="1"/>
</dbReference>
<keyword evidence="6 10" id="KW-0573">Peptidoglycan synthesis</keyword>
<comment type="subcellular location">
    <subcellularLocation>
        <location evidence="10">Cell membrane</location>
        <topology evidence="10">Peripheral membrane protein</topology>
        <orientation evidence="10">Cytoplasmic side</orientation>
    </subcellularLocation>
</comment>
<name>U2ERG3_9GAMM</name>
<evidence type="ECO:0000259" key="12">
    <source>
        <dbReference type="Pfam" id="PF03033"/>
    </source>
</evidence>
<dbReference type="GO" id="GO:0005886">
    <property type="term" value="C:plasma membrane"/>
    <property type="evidence" value="ECO:0007669"/>
    <property type="project" value="UniProtKB-SubCell"/>
</dbReference>
<comment type="pathway">
    <text evidence="10">Cell wall biogenesis; peptidoglycan biosynthesis.</text>
</comment>
<dbReference type="PANTHER" id="PTHR21015">
    <property type="entry name" value="UDP-N-ACETYLGLUCOSAMINE--N-ACETYLMURAMYL-(PENTAPEPTIDE) PYROPHOSPHORYL-UNDECAPRENOL N-ACETYLGLUCOSAMINE TRANSFERASE 1"/>
    <property type="match status" value="1"/>
</dbReference>
<dbReference type="GO" id="GO:0009252">
    <property type="term" value="P:peptidoglycan biosynthetic process"/>
    <property type="evidence" value="ECO:0007669"/>
    <property type="project" value="UniProtKB-UniRule"/>
</dbReference>
<keyword evidence="4 10" id="KW-0808">Transferase</keyword>
<dbReference type="AlphaFoldDB" id="U2ERG3"/>
<dbReference type="eggNOG" id="COG0707">
    <property type="taxonomic scope" value="Bacteria"/>
</dbReference>
<organism evidence="14 15">
    <name type="scientific">Salinisphaera shabanensis E1L3A</name>
    <dbReference type="NCBI Taxonomy" id="1033802"/>
    <lineage>
        <taxon>Bacteria</taxon>
        <taxon>Pseudomonadati</taxon>
        <taxon>Pseudomonadota</taxon>
        <taxon>Gammaproteobacteria</taxon>
        <taxon>Salinisphaerales</taxon>
        <taxon>Salinisphaeraceae</taxon>
        <taxon>Salinisphaera</taxon>
    </lineage>
</organism>
<feature type="domain" description="Glycosyltransferase family 28 N-terminal" evidence="12">
    <location>
        <begin position="15"/>
        <end position="152"/>
    </location>
</feature>
<dbReference type="EC" id="2.4.1.227" evidence="10"/>
<dbReference type="InterPro" id="IPR006009">
    <property type="entry name" value="GlcNAc_MurG"/>
</dbReference>
<keyword evidence="7 10" id="KW-0472">Membrane</keyword>
<dbReference type="NCBIfam" id="TIGR01133">
    <property type="entry name" value="murG"/>
    <property type="match status" value="1"/>
</dbReference>
<proteinExistence type="inferred from homology"/>
<feature type="binding site" evidence="10">
    <location>
        <position position="253"/>
    </location>
    <ligand>
        <name>UDP-N-acetyl-alpha-D-glucosamine</name>
        <dbReference type="ChEBI" id="CHEBI:57705"/>
    </ligand>
</feature>
<evidence type="ECO:0000256" key="4">
    <source>
        <dbReference type="ARBA" id="ARBA00022679"/>
    </source>
</evidence>
<dbReference type="GO" id="GO:0050511">
    <property type="term" value="F:undecaprenyldiphospho-muramoylpentapeptide beta-N-acetylglucosaminyltransferase activity"/>
    <property type="evidence" value="ECO:0007669"/>
    <property type="project" value="UniProtKB-UniRule"/>
</dbReference>
<gene>
    <name evidence="10 14" type="primary">murG</name>
    <name evidence="14" type="ORF">SSPSH_000311</name>
</gene>
<keyword evidence="9 10" id="KW-0961">Cell wall biogenesis/degradation</keyword>
<evidence type="ECO:0000256" key="7">
    <source>
        <dbReference type="ARBA" id="ARBA00023136"/>
    </source>
</evidence>